<dbReference type="Proteomes" id="UP000663887">
    <property type="component" value="Unassembled WGS sequence"/>
</dbReference>
<organism evidence="1 2">
    <name type="scientific">Rotaria magnacalcarata</name>
    <dbReference type="NCBI Taxonomy" id="392030"/>
    <lineage>
        <taxon>Eukaryota</taxon>
        <taxon>Metazoa</taxon>
        <taxon>Spiralia</taxon>
        <taxon>Gnathifera</taxon>
        <taxon>Rotifera</taxon>
        <taxon>Eurotatoria</taxon>
        <taxon>Bdelloidea</taxon>
        <taxon>Philodinida</taxon>
        <taxon>Philodinidae</taxon>
        <taxon>Rotaria</taxon>
    </lineage>
</organism>
<reference evidence="1" key="1">
    <citation type="submission" date="2021-02" db="EMBL/GenBank/DDBJ databases">
        <authorList>
            <person name="Nowell W R."/>
        </authorList>
    </citation>
    <scope>NUCLEOTIDE SEQUENCE</scope>
</reference>
<proteinExistence type="predicted"/>
<evidence type="ECO:0000313" key="1">
    <source>
        <dbReference type="EMBL" id="CAF2073613.1"/>
    </source>
</evidence>
<accession>A0A816RGG7</accession>
<feature type="non-terminal residue" evidence="1">
    <location>
        <position position="1"/>
    </location>
</feature>
<evidence type="ECO:0000313" key="2">
    <source>
        <dbReference type="Proteomes" id="UP000663887"/>
    </source>
</evidence>
<name>A0A816RGG7_9BILA</name>
<dbReference type="EMBL" id="CAJNRG010005211">
    <property type="protein sequence ID" value="CAF2073613.1"/>
    <property type="molecule type" value="Genomic_DNA"/>
</dbReference>
<sequence>AAAVVVLDATVTLSFTVNGSTCKEKSSSSNKFDISIISAIGGENI</sequence>
<comment type="caution">
    <text evidence="1">The sequence shown here is derived from an EMBL/GenBank/DDBJ whole genome shotgun (WGS) entry which is preliminary data.</text>
</comment>
<gene>
    <name evidence="1" type="ORF">XDN619_LOCUS13087</name>
</gene>
<protein>
    <submittedName>
        <fullName evidence="1">Uncharacterized protein</fullName>
    </submittedName>
</protein>
<dbReference type="AlphaFoldDB" id="A0A816RGG7"/>